<feature type="compositionally biased region" description="Basic and acidic residues" evidence="5">
    <location>
        <begin position="143"/>
        <end position="154"/>
    </location>
</feature>
<comment type="subcellular location">
    <subcellularLocation>
        <location evidence="1">Membrane</location>
        <topology evidence="1">Single-pass membrane protein</topology>
    </subcellularLocation>
</comment>
<dbReference type="NCBIfam" id="TIGR01352">
    <property type="entry name" value="tonB_Cterm"/>
    <property type="match status" value="2"/>
</dbReference>
<evidence type="ECO:0000256" key="3">
    <source>
        <dbReference type="ARBA" id="ARBA00022989"/>
    </source>
</evidence>
<dbReference type="PANTHER" id="PTHR34978">
    <property type="entry name" value="POSSIBLE SENSOR-TRANSDUCER PROTEIN BLAR"/>
    <property type="match status" value="1"/>
</dbReference>
<feature type="transmembrane region" description="Helical" evidence="6">
    <location>
        <begin position="218"/>
        <end position="240"/>
    </location>
</feature>
<keyword evidence="2 6" id="KW-0812">Transmembrane</keyword>
<dbReference type="Pfam" id="PF03544">
    <property type="entry name" value="TonB_C"/>
    <property type="match status" value="2"/>
</dbReference>
<dbReference type="InterPro" id="IPR008756">
    <property type="entry name" value="Peptidase_M56"/>
</dbReference>
<evidence type="ECO:0000256" key="2">
    <source>
        <dbReference type="ARBA" id="ARBA00022692"/>
    </source>
</evidence>
<dbReference type="CDD" id="cd07341">
    <property type="entry name" value="M56_BlaR1_MecR1_like"/>
    <property type="match status" value="1"/>
</dbReference>
<gene>
    <name evidence="8" type="ORF">A3F84_16075</name>
</gene>
<dbReference type="SUPFAM" id="SSF74653">
    <property type="entry name" value="TolA/TonB C-terminal domain"/>
    <property type="match status" value="2"/>
</dbReference>
<dbReference type="PANTHER" id="PTHR34978:SF3">
    <property type="entry name" value="SLR0241 PROTEIN"/>
    <property type="match status" value="1"/>
</dbReference>
<feature type="transmembrane region" description="Helical" evidence="6">
    <location>
        <begin position="93"/>
        <end position="118"/>
    </location>
</feature>
<dbReference type="InterPro" id="IPR037682">
    <property type="entry name" value="TonB_C"/>
</dbReference>
<evidence type="ECO:0000259" key="7">
    <source>
        <dbReference type="PROSITE" id="PS52015"/>
    </source>
</evidence>
<dbReference type="PROSITE" id="PS52015">
    <property type="entry name" value="TONB_CTD"/>
    <property type="match status" value="2"/>
</dbReference>
<feature type="transmembrane region" description="Helical" evidence="6">
    <location>
        <begin position="44"/>
        <end position="64"/>
    </location>
</feature>
<evidence type="ECO:0000256" key="1">
    <source>
        <dbReference type="ARBA" id="ARBA00004167"/>
    </source>
</evidence>
<evidence type="ECO:0000313" key="8">
    <source>
        <dbReference type="EMBL" id="OGG56036.1"/>
    </source>
</evidence>
<name>A0A1F6D3N7_HANXR</name>
<proteinExistence type="predicted"/>
<evidence type="ECO:0000256" key="6">
    <source>
        <dbReference type="SAM" id="Phobius"/>
    </source>
</evidence>
<protein>
    <recommendedName>
        <fullName evidence="7">TonB C-terminal domain-containing protein</fullName>
    </recommendedName>
</protein>
<feature type="region of interest" description="Disordered" evidence="5">
    <location>
        <begin position="135"/>
        <end position="154"/>
    </location>
</feature>
<evidence type="ECO:0000313" key="9">
    <source>
        <dbReference type="Proteomes" id="UP000178606"/>
    </source>
</evidence>
<feature type="transmembrane region" description="Helical" evidence="6">
    <location>
        <begin position="12"/>
        <end position="32"/>
    </location>
</feature>
<dbReference type="AlphaFoldDB" id="A0A1F6D3N7"/>
<dbReference type="GO" id="GO:0016020">
    <property type="term" value="C:membrane"/>
    <property type="evidence" value="ECO:0007669"/>
    <property type="project" value="UniProtKB-SubCell"/>
</dbReference>
<dbReference type="EMBL" id="MFKF01000052">
    <property type="protein sequence ID" value="OGG56036.1"/>
    <property type="molecule type" value="Genomic_DNA"/>
</dbReference>
<keyword evidence="3 6" id="KW-1133">Transmembrane helix</keyword>
<keyword evidence="4 6" id="KW-0472">Membrane</keyword>
<dbReference type="Pfam" id="PF05569">
    <property type="entry name" value="Peptidase_M56"/>
    <property type="match status" value="1"/>
</dbReference>
<feature type="domain" description="TonB C-terminal" evidence="7">
    <location>
        <begin position="505"/>
        <end position="593"/>
    </location>
</feature>
<sequence>MEPIRHFADAYMPLFGIHTLETSAFILLVWAADRRLRLDTRLRYGLWLLALVKVFVPPIFLIPAPPPVPVALPEPVLVEPLASASPQVVEESALFSLSLFFLGLWAASVLIMAAITLCQNLALRRRLSHATPLTRPLLPSETENGRIGEPEKNPLPDSALISEPRLQVFSCPAILAPVLIGFRRPRLYLPEGWAAWPEDQLRGILAHELAHLRARDPYVLVLQTLALILFGLNPLVWVMYTRLTHLRELRCDEAAIEQTGIDPVDYSRLLYVFVEIQARRPRLAVTGTYFLENHHAILMRLQHILNFKEGAMKFRKWWHYLAPALLGLAILPLSIQGVEQRSSPPDAAKSEDYIPKPDEFIPVDTQPVSISQPQPKYPEAVRKAGLEGTVYIYILVDKIGKVRDVQVNKGPEVFHEAAKEAAWKSAWKPATRAGKPVAVWVAYPIRFTLKGGPPPPGAWLLGEHGQQKPGHSDTARAERKPQSANIIMTPVKLKAESGDSIVVDKPPVRSKLTGMPKFPYPESARKAGLGGMVLLNILVGKDGRTHKVEVIQGPEIFHQSAIDGAKQFAWEPAIYKGEPVSVWVTHPVRFAPR</sequence>
<dbReference type="GO" id="GO:0055085">
    <property type="term" value="P:transmembrane transport"/>
    <property type="evidence" value="ECO:0007669"/>
    <property type="project" value="InterPro"/>
</dbReference>
<evidence type="ECO:0000256" key="5">
    <source>
        <dbReference type="SAM" id="MobiDB-lite"/>
    </source>
</evidence>
<comment type="caution">
    <text evidence="8">The sequence shown here is derived from an EMBL/GenBank/DDBJ whole genome shotgun (WGS) entry which is preliminary data.</text>
</comment>
<feature type="domain" description="TonB C-terminal" evidence="7">
    <location>
        <begin position="362"/>
        <end position="456"/>
    </location>
</feature>
<dbReference type="InterPro" id="IPR052173">
    <property type="entry name" value="Beta-lactam_resp_regulator"/>
</dbReference>
<dbReference type="Proteomes" id="UP000178606">
    <property type="component" value="Unassembled WGS sequence"/>
</dbReference>
<accession>A0A1F6D3N7</accession>
<organism evidence="8 9">
    <name type="scientific">Handelsmanbacteria sp. (strain RIFCSPLOWO2_12_FULL_64_10)</name>
    <dbReference type="NCBI Taxonomy" id="1817868"/>
    <lineage>
        <taxon>Bacteria</taxon>
        <taxon>Candidatus Handelsmaniibacteriota</taxon>
    </lineage>
</organism>
<reference evidence="8 9" key="1">
    <citation type="journal article" date="2016" name="Nat. Commun.">
        <title>Thousands of microbial genomes shed light on interconnected biogeochemical processes in an aquifer system.</title>
        <authorList>
            <person name="Anantharaman K."/>
            <person name="Brown C.T."/>
            <person name="Hug L.A."/>
            <person name="Sharon I."/>
            <person name="Castelle C.J."/>
            <person name="Probst A.J."/>
            <person name="Thomas B.C."/>
            <person name="Singh A."/>
            <person name="Wilkins M.J."/>
            <person name="Karaoz U."/>
            <person name="Brodie E.L."/>
            <person name="Williams K.H."/>
            <person name="Hubbard S.S."/>
            <person name="Banfield J.F."/>
        </authorList>
    </citation>
    <scope>NUCLEOTIDE SEQUENCE [LARGE SCALE GENOMIC DNA]</scope>
    <source>
        <strain evidence="9">RIFCSPLOWO2_12_FULL_64_10</strain>
    </source>
</reference>
<dbReference type="InterPro" id="IPR006260">
    <property type="entry name" value="TonB/TolA_C"/>
</dbReference>
<dbReference type="Gene3D" id="3.30.1150.10">
    <property type="match status" value="2"/>
</dbReference>
<evidence type="ECO:0000256" key="4">
    <source>
        <dbReference type="ARBA" id="ARBA00023136"/>
    </source>
</evidence>